<reference evidence="3" key="1">
    <citation type="journal article" date="2019" name="Int. J. Syst. Evol. Microbiol.">
        <title>The Global Catalogue of Microorganisms (GCM) 10K type strain sequencing project: providing services to taxonomists for standard genome sequencing and annotation.</title>
        <authorList>
            <consortium name="The Broad Institute Genomics Platform"/>
            <consortium name="The Broad Institute Genome Sequencing Center for Infectious Disease"/>
            <person name="Wu L."/>
            <person name="Ma J."/>
        </authorList>
    </citation>
    <scope>NUCLEOTIDE SEQUENCE [LARGE SCALE GENOMIC DNA]</scope>
    <source>
        <strain evidence="3">CCUG 55250</strain>
    </source>
</reference>
<evidence type="ECO:0000313" key="2">
    <source>
        <dbReference type="EMBL" id="MFC5410607.1"/>
    </source>
</evidence>
<dbReference type="InterPro" id="IPR011110">
    <property type="entry name" value="Reg_prop"/>
</dbReference>
<name>A0ABW0IER8_9BACT</name>
<dbReference type="Proteomes" id="UP001596106">
    <property type="component" value="Unassembled WGS sequence"/>
</dbReference>
<dbReference type="Pfam" id="PF07494">
    <property type="entry name" value="Reg_prop"/>
    <property type="match status" value="4"/>
</dbReference>
<accession>A0ABW0IER8</accession>
<dbReference type="SUPFAM" id="SSF63829">
    <property type="entry name" value="Calcium-dependent phosphotriesterase"/>
    <property type="match status" value="2"/>
</dbReference>
<dbReference type="PANTHER" id="PTHR43547">
    <property type="entry name" value="TWO-COMPONENT HISTIDINE KINASE"/>
    <property type="match status" value="1"/>
</dbReference>
<organism evidence="2 3">
    <name type="scientific">Larkinella bovis</name>
    <dbReference type="NCBI Taxonomy" id="683041"/>
    <lineage>
        <taxon>Bacteria</taxon>
        <taxon>Pseudomonadati</taxon>
        <taxon>Bacteroidota</taxon>
        <taxon>Cytophagia</taxon>
        <taxon>Cytophagales</taxon>
        <taxon>Spirosomataceae</taxon>
        <taxon>Larkinella</taxon>
    </lineage>
</organism>
<protein>
    <submittedName>
        <fullName evidence="2">Two-component regulator propeller domain-containing protein</fullName>
    </submittedName>
</protein>
<comment type="caution">
    <text evidence="2">The sequence shown here is derived from an EMBL/GenBank/DDBJ whole genome shotgun (WGS) entry which is preliminary data.</text>
</comment>
<dbReference type="Gene3D" id="2.130.10.10">
    <property type="entry name" value="YVTN repeat-like/Quinoprotein amine dehydrogenase"/>
    <property type="match status" value="5"/>
</dbReference>
<keyword evidence="3" id="KW-1185">Reference proteome</keyword>
<sequence length="380" mass="42507">MMKGLLDAVASYGAVLLFAFVFSTSGYGQAGPNAPRGGPGKRPSIWEGQPKLIRTQGVESGNVGCELQDKAGNLWFSTGGQGVYRYDGKSFTNFTTRNGLSDNEVSVIIEDKAGHILFGTKSGICQYDGKTFTNYLKPGLLAKVRITCLFEDRGGNLWFGTMGTGLYRYDGRTLTNFLNNDDHPFNLGAHYQLIMDILQDRNGVLWFCSWNGGGVWQYDGKSFKNFLPAAEYYRSNEDQRSAASYVPKVTYPLSREHLTDDMIFSMAEDRAGNLWFATRRHGACCYDGKSFTSFREKEGFVSYGITAILEDKKGYLWLATDKNGVFRYDGKTFKNYTTKDGLVNNSVRSILEDKTGNLWFGTRAFGLSRYDGKTFITFSE</sequence>
<dbReference type="PANTHER" id="PTHR43547:SF2">
    <property type="entry name" value="HYBRID SIGNAL TRANSDUCTION HISTIDINE KINASE C"/>
    <property type="match status" value="1"/>
</dbReference>
<dbReference type="EMBL" id="JBHSMA010000004">
    <property type="protein sequence ID" value="MFC5410607.1"/>
    <property type="molecule type" value="Genomic_DNA"/>
</dbReference>
<evidence type="ECO:0000313" key="3">
    <source>
        <dbReference type="Proteomes" id="UP001596106"/>
    </source>
</evidence>
<gene>
    <name evidence="2" type="ORF">ACFPMF_14890</name>
</gene>
<keyword evidence="1" id="KW-0597">Phosphoprotein</keyword>
<proteinExistence type="predicted"/>
<dbReference type="InterPro" id="IPR015943">
    <property type="entry name" value="WD40/YVTN_repeat-like_dom_sf"/>
</dbReference>
<evidence type="ECO:0000256" key="1">
    <source>
        <dbReference type="ARBA" id="ARBA00022553"/>
    </source>
</evidence>